<dbReference type="EMBL" id="JADINF010000101">
    <property type="protein sequence ID" value="MBO8424154.1"/>
    <property type="molecule type" value="Genomic_DNA"/>
</dbReference>
<dbReference type="Gene3D" id="2.60.40.2000">
    <property type="match status" value="1"/>
</dbReference>
<sequence length="81" mass="8817">MGFSVAVKEIMLDKITFSAGETVFIEGHRGISSYSPEETVIRITGGTVTIKGDALEICEMNADELLIKGRISGIDRRKKGE</sequence>
<reference evidence="1" key="2">
    <citation type="journal article" date="2021" name="PeerJ">
        <title>Extensive microbial diversity within the chicken gut microbiome revealed by metagenomics and culture.</title>
        <authorList>
            <person name="Gilroy R."/>
            <person name="Ravi A."/>
            <person name="Getino M."/>
            <person name="Pursley I."/>
            <person name="Horton D.L."/>
            <person name="Alikhan N.F."/>
            <person name="Baker D."/>
            <person name="Gharbi K."/>
            <person name="Hall N."/>
            <person name="Watson M."/>
            <person name="Adriaenssens E.M."/>
            <person name="Foster-Nyarko E."/>
            <person name="Jarju S."/>
            <person name="Secka A."/>
            <person name="Antonio M."/>
            <person name="Oren A."/>
            <person name="Chaudhuri R.R."/>
            <person name="La Ragione R."/>
            <person name="Hildebrand F."/>
            <person name="Pallen M.J."/>
        </authorList>
    </citation>
    <scope>NUCLEOTIDE SEQUENCE</scope>
    <source>
        <strain evidence="1">517</strain>
    </source>
</reference>
<comment type="caution">
    <text evidence="1">The sequence shown here is derived from an EMBL/GenBank/DDBJ whole genome shotgun (WGS) entry which is preliminary data.</text>
</comment>
<name>A0A940DGX0_9FIRM</name>
<proteinExistence type="predicted"/>
<evidence type="ECO:0008006" key="3">
    <source>
        <dbReference type="Google" id="ProtNLM"/>
    </source>
</evidence>
<dbReference type="AlphaFoldDB" id="A0A940DGX0"/>
<dbReference type="Pfam" id="PF07873">
    <property type="entry name" value="YabP"/>
    <property type="match status" value="1"/>
</dbReference>
<accession>A0A940DGX0</accession>
<evidence type="ECO:0000313" key="2">
    <source>
        <dbReference type="Proteomes" id="UP000727857"/>
    </source>
</evidence>
<dbReference type="InterPro" id="IPR022476">
    <property type="entry name" value="Spore_YabP/YqfC"/>
</dbReference>
<dbReference type="Proteomes" id="UP000727857">
    <property type="component" value="Unassembled WGS sequence"/>
</dbReference>
<dbReference type="InterPro" id="IPR038705">
    <property type="entry name" value="YabP_sf"/>
</dbReference>
<reference evidence="1" key="1">
    <citation type="submission" date="2020-10" db="EMBL/GenBank/DDBJ databases">
        <authorList>
            <person name="Gilroy R."/>
        </authorList>
    </citation>
    <scope>NUCLEOTIDE SEQUENCE</scope>
    <source>
        <strain evidence="1">517</strain>
    </source>
</reference>
<evidence type="ECO:0000313" key="1">
    <source>
        <dbReference type="EMBL" id="MBO8424154.1"/>
    </source>
</evidence>
<protein>
    <recommendedName>
        <fullName evidence="3">Sporulation protein YqfC</fullName>
    </recommendedName>
</protein>
<organism evidence="1 2">
    <name type="scientific">Candidatus Stercoripulliclostridium pullicola</name>
    <dbReference type="NCBI Taxonomy" id="2840953"/>
    <lineage>
        <taxon>Bacteria</taxon>
        <taxon>Bacillati</taxon>
        <taxon>Bacillota</taxon>
        <taxon>Clostridia</taxon>
        <taxon>Eubacteriales</taxon>
        <taxon>Candidatus Stercoripulliclostridium</taxon>
    </lineage>
</organism>
<gene>
    <name evidence="1" type="ORF">IAB16_03975</name>
</gene>